<accession>A0A1V6TQP6</accession>
<comment type="caution">
    <text evidence="2">The sequence shown here is derived from an EMBL/GenBank/DDBJ whole genome shotgun (WGS) entry which is preliminary data.</text>
</comment>
<gene>
    <name evidence="2" type="ORF">PENSTE_c003G06231</name>
</gene>
<evidence type="ECO:0000313" key="2">
    <source>
        <dbReference type="EMBL" id="OQE28324.1"/>
    </source>
</evidence>
<evidence type="ECO:0000313" key="3">
    <source>
        <dbReference type="Proteomes" id="UP000191285"/>
    </source>
</evidence>
<dbReference type="OrthoDB" id="4369165at2759"/>
<name>A0A1V6TQP6_9EURO</name>
<organism evidence="2 3">
    <name type="scientific">Penicillium steckii</name>
    <dbReference type="NCBI Taxonomy" id="303698"/>
    <lineage>
        <taxon>Eukaryota</taxon>
        <taxon>Fungi</taxon>
        <taxon>Dikarya</taxon>
        <taxon>Ascomycota</taxon>
        <taxon>Pezizomycotina</taxon>
        <taxon>Eurotiomycetes</taxon>
        <taxon>Eurotiomycetidae</taxon>
        <taxon>Eurotiales</taxon>
        <taxon>Aspergillaceae</taxon>
        <taxon>Penicillium</taxon>
    </lineage>
</organism>
<feature type="compositionally biased region" description="Polar residues" evidence="1">
    <location>
        <begin position="226"/>
        <end position="254"/>
    </location>
</feature>
<reference evidence="3" key="1">
    <citation type="journal article" date="2017" name="Nat. Microbiol.">
        <title>Global analysis of biosynthetic gene clusters reveals vast potential of secondary metabolite production in Penicillium species.</title>
        <authorList>
            <person name="Nielsen J.C."/>
            <person name="Grijseels S."/>
            <person name="Prigent S."/>
            <person name="Ji B."/>
            <person name="Dainat J."/>
            <person name="Nielsen K.F."/>
            <person name="Frisvad J.C."/>
            <person name="Workman M."/>
            <person name="Nielsen J."/>
        </authorList>
    </citation>
    <scope>NUCLEOTIDE SEQUENCE [LARGE SCALE GENOMIC DNA]</scope>
    <source>
        <strain evidence="3">IBT 24891</strain>
    </source>
</reference>
<dbReference type="Proteomes" id="UP000191285">
    <property type="component" value="Unassembled WGS sequence"/>
</dbReference>
<keyword evidence="3" id="KW-1185">Reference proteome</keyword>
<dbReference type="EMBL" id="MLKD01000003">
    <property type="protein sequence ID" value="OQE28324.1"/>
    <property type="molecule type" value="Genomic_DNA"/>
</dbReference>
<protein>
    <submittedName>
        <fullName evidence="2">Uncharacterized protein</fullName>
    </submittedName>
</protein>
<feature type="region of interest" description="Disordered" evidence="1">
    <location>
        <begin position="226"/>
        <end position="257"/>
    </location>
</feature>
<evidence type="ECO:0000256" key="1">
    <source>
        <dbReference type="SAM" id="MobiDB-lite"/>
    </source>
</evidence>
<sequence length="801" mass="92056">METIGFPSNLSLQGHTIQSMEEAIQILNECSRDDVYPLAMQMQSELSGFVETSEDYLCMLHDFVYKGEYWRGHELDEESFRYSWQAAREAIANRAKRLEYIDNILERSIKVWGRDNAKAFFLRVKTRAMAEKVSRLLSASLDYETVRLMINNEIINRLSTKARGIKKGKAVMQGDIARAFSNRCKRPLSAKTLQQLGLEIDDDGFCCPVGSGNTLVYNYELDDNASQTDNSSYSQDPGSSRESSYDNQLESESSAPGRGLSESIIVFRGQKRKRKDTSMCGCMLTDDSLSHILSGFQDGGTTMDVRECREAFRTFGQKVYRNQDQIDADAICSDHSRKFCNLFKMFTNISHKERADRLDKLYCGLDSWKETRARYSTWFRPLKPVGTHITTSISRFQEKHIRPVVENWSNLKYLTLQGLHRRCFGQSPPPDLRDISMQVNGSIVVPGLFKWLKQDFDGKHPGGILQMALSEFAMYDWHFRPHADNPRRGSAKNMWFSLIQQLVRQDIVYWMWHVFLRPDHAWRLISVPDCAKSAYPGERTYIQHPDISLRKFVESCYGRNFLQSVISLDNEDQDNCDELLLGMNHHLGSWWEDLSLSSAMRDYTIQQIVTEMWSSEDEERYGIQWIKQIRQSTDVCFSLPDIPQRSTGSSTAQRHTLSGNLVSIDQDYTEIDITNSGSWEDLSQRHRDFTLPESPTETEISDKEPVFSGTFRLCGLGAISDTLVGRGRWGNAETIHLVNLLFGPDENAAWKYIQSWRENAFAQYVATFDRMVEAEKLTYGENSFFNRKEAGLSTKPAFTNM</sequence>
<proteinExistence type="predicted"/>
<dbReference type="STRING" id="303698.A0A1V6TQP6"/>
<dbReference type="AlphaFoldDB" id="A0A1V6TQP6"/>